<proteinExistence type="predicted"/>
<sequence length="341" mass="41139">MKLLTWIKYSLIPISTSILPISISCGFNKKYEEEVSQNNEAVTEYFSINPLLIGIDEELTNKLKENFPTYLNKKILSTNIRYSGNRDTHTIKSSDNELKKYIYITFDKEYRDRQGNKHINKWETFEFIKKNFEIDYLDKEQGFAYLSSEKSIEILKYHFWKFDYLLNFTDAFFVKKPENYSNFLKNELKELENNEIDLVNIDKEQKQENIIFNEVTKENASIYFDELNITKLDFKNNKYFYYSNSYFKDIEKKYKFGTNHIVTHKIFKRLDNEDLYFEFHQDIEHICDIHSNPDKNKSYPFKNGFLFKISNKILEKNKNIYIDFHQNLIKNEKQICFSNAE</sequence>
<name>A0A809RS56_9BACT</name>
<accession>A0A809RS56</accession>
<dbReference type="Proteomes" id="UP000464317">
    <property type="component" value="Chromosome"/>
</dbReference>
<protein>
    <recommendedName>
        <fullName evidence="3">Lipoprotein</fullName>
    </recommendedName>
</protein>
<evidence type="ECO:0000313" key="1">
    <source>
        <dbReference type="EMBL" id="BBU47775.1"/>
    </source>
</evidence>
<dbReference type="EMBL" id="AP022325">
    <property type="protein sequence ID" value="BBU47775.1"/>
    <property type="molecule type" value="Genomic_DNA"/>
</dbReference>
<evidence type="ECO:0000313" key="2">
    <source>
        <dbReference type="Proteomes" id="UP000464317"/>
    </source>
</evidence>
<reference evidence="1 2" key="1">
    <citation type="submission" date="2020-01" db="EMBL/GenBank/DDBJ databases">
        <title>Complete genome sequence of Mycoplasma felis strain Myco-2.</title>
        <authorList>
            <person name="Kinoshita Y."/>
            <person name="Niwa H."/>
            <person name="Uchida-Fujii E."/>
            <person name="Nukada T."/>
        </authorList>
    </citation>
    <scope>NUCLEOTIDE SEQUENCE [LARGE SCALE GENOMIC DNA]</scope>
    <source>
        <strain evidence="1 2">Myco-2</strain>
    </source>
</reference>
<keyword evidence="2" id="KW-1185">Reference proteome</keyword>
<evidence type="ECO:0008006" key="3">
    <source>
        <dbReference type="Google" id="ProtNLM"/>
    </source>
</evidence>
<gene>
    <name evidence="1" type="ORF">JPM2_4680</name>
</gene>
<dbReference type="RefSeq" id="WP_161553220.1">
    <property type="nucleotide sequence ID" value="NZ_AP022325.1"/>
</dbReference>
<dbReference type="AlphaFoldDB" id="A0A809RS56"/>
<dbReference type="KEGG" id="mfel:JPM2_4680"/>
<dbReference type="PROSITE" id="PS51257">
    <property type="entry name" value="PROKAR_LIPOPROTEIN"/>
    <property type="match status" value="1"/>
</dbReference>
<organism evidence="1 2">
    <name type="scientific">Mycoplasmopsis felis</name>
    <dbReference type="NCBI Taxonomy" id="33923"/>
    <lineage>
        <taxon>Bacteria</taxon>
        <taxon>Bacillati</taxon>
        <taxon>Mycoplasmatota</taxon>
        <taxon>Mycoplasmoidales</taxon>
        <taxon>Metamycoplasmataceae</taxon>
        <taxon>Mycoplasmopsis</taxon>
    </lineage>
</organism>